<feature type="transmembrane region" description="Helical" evidence="1">
    <location>
        <begin position="162"/>
        <end position="182"/>
    </location>
</feature>
<dbReference type="PANTHER" id="PTHR45830">
    <property type="entry name" value="SERPENTINE RECEPTOR, CLASS I"/>
    <property type="match status" value="1"/>
</dbReference>
<name>A0AAN5CBS9_9BILA</name>
<sequence>PFSTMNDPSMYWNGPPDNSLFMDVGPPSDPLPFLPDDFMVPLYYILGIVSLAINGFSLYLVKRKSSFFSKEIRRLFINVQVSCLVHNFHLTILFQPLFRPFYGGGYCEGVLCRIGMKFHLNFVISMATTLMVLASFIILLFNREQALLKTGSKGRMGKVTTMVFYVFFYSCLLLLPICFLFFEMPSQDQYLLMIKERIDGMGWVSRKK</sequence>
<evidence type="ECO:0000313" key="3">
    <source>
        <dbReference type="Proteomes" id="UP001328107"/>
    </source>
</evidence>
<dbReference type="InterPro" id="IPR019429">
    <property type="entry name" value="7TM_GPCR_serpentine_rcpt_Sri"/>
</dbReference>
<evidence type="ECO:0008006" key="4">
    <source>
        <dbReference type="Google" id="ProtNLM"/>
    </source>
</evidence>
<dbReference type="EMBL" id="BTRK01000002">
    <property type="protein sequence ID" value="GMR37412.1"/>
    <property type="molecule type" value="Genomic_DNA"/>
</dbReference>
<feature type="non-terminal residue" evidence="2">
    <location>
        <position position="1"/>
    </location>
</feature>
<dbReference type="Proteomes" id="UP001328107">
    <property type="component" value="Unassembled WGS sequence"/>
</dbReference>
<proteinExistence type="predicted"/>
<organism evidence="2 3">
    <name type="scientific">Pristionchus mayeri</name>
    <dbReference type="NCBI Taxonomy" id="1317129"/>
    <lineage>
        <taxon>Eukaryota</taxon>
        <taxon>Metazoa</taxon>
        <taxon>Ecdysozoa</taxon>
        <taxon>Nematoda</taxon>
        <taxon>Chromadorea</taxon>
        <taxon>Rhabditida</taxon>
        <taxon>Rhabditina</taxon>
        <taxon>Diplogasteromorpha</taxon>
        <taxon>Diplogasteroidea</taxon>
        <taxon>Neodiplogasteridae</taxon>
        <taxon>Pristionchus</taxon>
    </lineage>
</organism>
<dbReference type="AlphaFoldDB" id="A0AAN5CBS9"/>
<reference evidence="3" key="1">
    <citation type="submission" date="2022-10" db="EMBL/GenBank/DDBJ databases">
        <title>Genome assembly of Pristionchus species.</title>
        <authorList>
            <person name="Yoshida K."/>
            <person name="Sommer R.J."/>
        </authorList>
    </citation>
    <scope>NUCLEOTIDE SEQUENCE [LARGE SCALE GENOMIC DNA]</scope>
    <source>
        <strain evidence="3">RS5460</strain>
    </source>
</reference>
<comment type="caution">
    <text evidence="2">The sequence shown here is derived from an EMBL/GenBank/DDBJ whole genome shotgun (WGS) entry which is preliminary data.</text>
</comment>
<feature type="transmembrane region" description="Helical" evidence="1">
    <location>
        <begin position="42"/>
        <end position="61"/>
    </location>
</feature>
<feature type="non-terminal residue" evidence="2">
    <location>
        <position position="208"/>
    </location>
</feature>
<dbReference type="PANTHER" id="PTHR45830:SF15">
    <property type="entry name" value="SERPENTINE RECEPTOR, CLASS I"/>
    <property type="match status" value="1"/>
</dbReference>
<evidence type="ECO:0000256" key="1">
    <source>
        <dbReference type="SAM" id="Phobius"/>
    </source>
</evidence>
<feature type="transmembrane region" description="Helical" evidence="1">
    <location>
        <begin position="75"/>
        <end position="98"/>
    </location>
</feature>
<protein>
    <recommendedName>
        <fullName evidence="4">G protein-coupled receptor</fullName>
    </recommendedName>
</protein>
<keyword evidence="1" id="KW-0812">Transmembrane</keyword>
<evidence type="ECO:0000313" key="2">
    <source>
        <dbReference type="EMBL" id="GMR37412.1"/>
    </source>
</evidence>
<dbReference type="Pfam" id="PF10327">
    <property type="entry name" value="7TM_GPCR_Sri"/>
    <property type="match status" value="1"/>
</dbReference>
<accession>A0AAN5CBS9</accession>
<keyword evidence="3" id="KW-1185">Reference proteome</keyword>
<feature type="transmembrane region" description="Helical" evidence="1">
    <location>
        <begin position="118"/>
        <end position="141"/>
    </location>
</feature>
<keyword evidence="1" id="KW-1133">Transmembrane helix</keyword>
<keyword evidence="1" id="KW-0472">Membrane</keyword>
<gene>
    <name evidence="2" type="ORF">PMAYCL1PPCAC_07607</name>
</gene>